<organism evidence="1 2">
    <name type="scientific">Lederbergia citri</name>
    <dbReference type="NCBI Taxonomy" id="2833580"/>
    <lineage>
        <taxon>Bacteria</taxon>
        <taxon>Bacillati</taxon>
        <taxon>Bacillota</taxon>
        <taxon>Bacilli</taxon>
        <taxon>Bacillales</taxon>
        <taxon>Bacillaceae</taxon>
        <taxon>Lederbergia</taxon>
    </lineage>
</organism>
<keyword evidence="2" id="KW-1185">Reference proteome</keyword>
<dbReference type="Proteomes" id="UP000681414">
    <property type="component" value="Unassembled WGS sequence"/>
</dbReference>
<gene>
    <name evidence="1" type="ORF">KHA97_05140</name>
</gene>
<evidence type="ECO:0000313" key="2">
    <source>
        <dbReference type="Proteomes" id="UP000681414"/>
    </source>
</evidence>
<dbReference type="RefSeq" id="WP_213123633.1">
    <property type="nucleotide sequence ID" value="NZ_JAGYPG010000001.1"/>
</dbReference>
<sequence length="60" mass="6809">MAQTMNEMEIISKAIYSSYSLLGKEEQLPETALASLKEAEKSLNKALEYILSNRRIERSS</sequence>
<accession>A0A942TB26</accession>
<proteinExistence type="predicted"/>
<protein>
    <submittedName>
        <fullName evidence="1">Uncharacterized protein</fullName>
    </submittedName>
</protein>
<reference evidence="1 2" key="1">
    <citation type="submission" date="2021-05" db="EMBL/GenBank/DDBJ databases">
        <title>Novel Bacillus species.</title>
        <authorList>
            <person name="Liu G."/>
        </authorList>
    </citation>
    <scope>NUCLEOTIDE SEQUENCE [LARGE SCALE GENOMIC DNA]</scope>
    <source>
        <strain evidence="2">FJAT-49780</strain>
    </source>
</reference>
<dbReference type="EMBL" id="JAGYPG010000001">
    <property type="protein sequence ID" value="MBS4194455.1"/>
    <property type="molecule type" value="Genomic_DNA"/>
</dbReference>
<evidence type="ECO:0000313" key="1">
    <source>
        <dbReference type="EMBL" id="MBS4194455.1"/>
    </source>
</evidence>
<name>A0A942TB26_9BACI</name>
<comment type="caution">
    <text evidence="1">The sequence shown here is derived from an EMBL/GenBank/DDBJ whole genome shotgun (WGS) entry which is preliminary data.</text>
</comment>
<dbReference type="AlphaFoldDB" id="A0A942TB26"/>